<gene>
    <name evidence="1" type="ORF">PYU98_24740</name>
</gene>
<dbReference type="NCBIfam" id="TIGR01689">
    <property type="entry name" value="EcbF-BcbF"/>
    <property type="match status" value="1"/>
</dbReference>
<dbReference type="SUPFAM" id="SSF56784">
    <property type="entry name" value="HAD-like"/>
    <property type="match status" value="1"/>
</dbReference>
<dbReference type="AlphaFoldDB" id="A0AAX3NZ00"/>
<organism evidence="1 2">
    <name type="scientific">Aeromonas allosaccharophila</name>
    <dbReference type="NCBI Taxonomy" id="656"/>
    <lineage>
        <taxon>Bacteria</taxon>
        <taxon>Pseudomonadati</taxon>
        <taxon>Pseudomonadota</taxon>
        <taxon>Gammaproteobacteria</taxon>
        <taxon>Aeromonadales</taxon>
        <taxon>Aeromonadaceae</taxon>
        <taxon>Aeromonas</taxon>
    </lineage>
</organism>
<accession>A0AAX3NZ00</accession>
<dbReference type="Proteomes" id="UP001213721">
    <property type="component" value="Plasmid pK520-MPH"/>
</dbReference>
<evidence type="ECO:0000313" key="1">
    <source>
        <dbReference type="EMBL" id="WED79361.1"/>
    </source>
</evidence>
<keyword evidence="1" id="KW-0378">Hydrolase</keyword>
<dbReference type="Pfam" id="PF08282">
    <property type="entry name" value="Hydrolase_3"/>
    <property type="match status" value="1"/>
</dbReference>
<keyword evidence="1" id="KW-0614">Plasmid</keyword>
<dbReference type="InterPro" id="IPR036412">
    <property type="entry name" value="HAD-like_sf"/>
</dbReference>
<dbReference type="GO" id="GO:0016787">
    <property type="term" value="F:hydrolase activity"/>
    <property type="evidence" value="ECO:0007669"/>
    <property type="project" value="UniProtKB-KW"/>
</dbReference>
<name>A0AAX3NZ00_9GAMM</name>
<dbReference type="InterPro" id="IPR010039">
    <property type="entry name" value="EcbF_BcbF"/>
</dbReference>
<proteinExistence type="predicted"/>
<sequence length="131" mass="14786">MKKIVIDLDGTLTIDSDTTYCNKPANKEVINRLVEYKASGYAIIIFTSRNMRTYDGNIGKMNIHTLPTIIEWLNNNGVPYDEVILGKPWCGFEGFYVDDKSIRPSEFASLSCDQIKALLDKENPFKDGGNK</sequence>
<protein>
    <submittedName>
        <fullName evidence="1">HAD hydrolase family protein</fullName>
    </submittedName>
</protein>
<dbReference type="RefSeq" id="WP_275058434.1">
    <property type="nucleotide sequence ID" value="NZ_CP118990.1"/>
</dbReference>
<dbReference type="InterPro" id="IPR023214">
    <property type="entry name" value="HAD_sf"/>
</dbReference>
<dbReference type="EMBL" id="CP118990">
    <property type="protein sequence ID" value="WED79361.1"/>
    <property type="molecule type" value="Genomic_DNA"/>
</dbReference>
<evidence type="ECO:0000313" key="2">
    <source>
        <dbReference type="Proteomes" id="UP001213721"/>
    </source>
</evidence>
<geneLocation type="plasmid" evidence="1 2">
    <name>pK520-MPH</name>
</geneLocation>
<reference evidence="1" key="1">
    <citation type="submission" date="2023-02" db="EMBL/GenBank/DDBJ databases">
        <title>The sequence of Aeromonas allosaccharophila K520.</title>
        <authorList>
            <person name="Luo X."/>
        </authorList>
    </citation>
    <scope>NUCLEOTIDE SEQUENCE</scope>
    <source>
        <strain evidence="1">K520</strain>
        <plasmid evidence="1">pK520-MPH</plasmid>
    </source>
</reference>
<dbReference type="Gene3D" id="3.40.50.1000">
    <property type="entry name" value="HAD superfamily/HAD-like"/>
    <property type="match status" value="1"/>
</dbReference>